<dbReference type="Pfam" id="PF11300">
    <property type="entry name" value="DUF3102"/>
    <property type="match status" value="1"/>
</dbReference>
<name>A0A2G0CUX7_ENTFC</name>
<reference evidence="1 2" key="1">
    <citation type="submission" date="2017-10" db="EMBL/GenBank/DDBJ databases">
        <title>Draft genomes of the Enterococcus faecium isolated from human feces before and after Helicobacter pylori eradication therapy.</title>
        <authorList>
            <person name="Prianichniikov N.A."/>
            <person name="Glushchenko O.E."/>
            <person name="Malakhova M.V."/>
        </authorList>
    </citation>
    <scope>NUCLEOTIDE SEQUENCE [LARGE SCALE GENOMIC DNA]</scope>
    <source>
        <strain evidence="1 2">Hp_5-7</strain>
    </source>
</reference>
<organism evidence="1 2">
    <name type="scientific">Enterococcus faecium</name>
    <name type="common">Streptococcus faecium</name>
    <dbReference type="NCBI Taxonomy" id="1352"/>
    <lineage>
        <taxon>Bacteria</taxon>
        <taxon>Bacillati</taxon>
        <taxon>Bacillota</taxon>
        <taxon>Bacilli</taxon>
        <taxon>Lactobacillales</taxon>
        <taxon>Enterococcaceae</taxon>
        <taxon>Enterococcus</taxon>
    </lineage>
</organism>
<dbReference type="InterPro" id="IPR021451">
    <property type="entry name" value="DUF3102"/>
</dbReference>
<protein>
    <submittedName>
        <fullName evidence="1">DUF3102 domain-containing protein</fullName>
    </submittedName>
</protein>
<dbReference type="Proteomes" id="UP000224303">
    <property type="component" value="Unassembled WGS sequence"/>
</dbReference>
<evidence type="ECO:0000313" key="2">
    <source>
        <dbReference type="Proteomes" id="UP000224303"/>
    </source>
</evidence>
<proteinExistence type="predicted"/>
<dbReference type="AlphaFoldDB" id="A0A2G0CUX7"/>
<evidence type="ECO:0000313" key="1">
    <source>
        <dbReference type="EMBL" id="PHL20713.1"/>
    </source>
</evidence>
<sequence>MAGQSIWEIGRMLNHVKENDLAHGDFINWLKKINIERTEAHRFMKVAKELPNVDNWQLLSNRALYTCPIVGQQSNLITLSDNGSRLPICERTQI</sequence>
<accession>A0A2G0CUX7</accession>
<dbReference type="EMBL" id="PCGC01000041">
    <property type="protein sequence ID" value="PHL20713.1"/>
    <property type="molecule type" value="Genomic_DNA"/>
</dbReference>
<gene>
    <name evidence="1" type="ORF">CQR37_12560</name>
</gene>
<comment type="caution">
    <text evidence="1">The sequence shown here is derived from an EMBL/GenBank/DDBJ whole genome shotgun (WGS) entry which is preliminary data.</text>
</comment>